<organism evidence="9 10">
    <name type="scientific">Pseudaquabacterium terrae</name>
    <dbReference type="NCBI Taxonomy" id="2732868"/>
    <lineage>
        <taxon>Bacteria</taxon>
        <taxon>Pseudomonadati</taxon>
        <taxon>Pseudomonadota</taxon>
        <taxon>Betaproteobacteria</taxon>
        <taxon>Burkholderiales</taxon>
        <taxon>Sphaerotilaceae</taxon>
        <taxon>Pseudaquabacterium</taxon>
    </lineage>
</organism>
<dbReference type="CDD" id="cd16922">
    <property type="entry name" value="HATPase_EvgS-ArcB-TorS-like"/>
    <property type="match status" value="1"/>
</dbReference>
<dbReference type="InterPro" id="IPR001789">
    <property type="entry name" value="Sig_transdc_resp-reg_receiver"/>
</dbReference>
<dbReference type="SUPFAM" id="SSF52172">
    <property type="entry name" value="CheY-like"/>
    <property type="match status" value="1"/>
</dbReference>
<dbReference type="Pfam" id="PF02518">
    <property type="entry name" value="HATPase_c"/>
    <property type="match status" value="1"/>
</dbReference>
<dbReference type="Gene3D" id="3.30.565.10">
    <property type="entry name" value="Histidine kinase-like ATPase, C-terminal domain"/>
    <property type="match status" value="1"/>
</dbReference>
<dbReference type="PRINTS" id="PR00344">
    <property type="entry name" value="BCTRLSENSOR"/>
</dbReference>
<dbReference type="RefSeq" id="WP_173134017.1">
    <property type="nucleotide sequence ID" value="NZ_JABRWJ010000015.1"/>
</dbReference>
<feature type="domain" description="Histidine kinase" evidence="6">
    <location>
        <begin position="306"/>
        <end position="526"/>
    </location>
</feature>
<dbReference type="Pfam" id="PF00072">
    <property type="entry name" value="Response_reg"/>
    <property type="match status" value="1"/>
</dbReference>
<evidence type="ECO:0000259" key="6">
    <source>
        <dbReference type="PROSITE" id="PS50109"/>
    </source>
</evidence>
<dbReference type="InterPro" id="IPR000014">
    <property type="entry name" value="PAS"/>
</dbReference>
<feature type="domain" description="PAS" evidence="8">
    <location>
        <begin position="9"/>
        <end position="81"/>
    </location>
</feature>
<dbReference type="PROSITE" id="PS50110">
    <property type="entry name" value="RESPONSE_REGULATORY"/>
    <property type="match status" value="1"/>
</dbReference>
<dbReference type="PROSITE" id="PS50112">
    <property type="entry name" value="PAS"/>
    <property type="match status" value="2"/>
</dbReference>
<evidence type="ECO:0000256" key="3">
    <source>
        <dbReference type="ARBA" id="ARBA00022553"/>
    </source>
</evidence>
<dbReference type="InterPro" id="IPR013655">
    <property type="entry name" value="PAS_fold_3"/>
</dbReference>
<dbReference type="InterPro" id="IPR005467">
    <property type="entry name" value="His_kinase_dom"/>
</dbReference>
<dbReference type="Gene3D" id="1.10.287.130">
    <property type="match status" value="1"/>
</dbReference>
<sequence>MADEHLRERLQRLERVAAGSRDGYWERDLLHDTSWYSPSFRELFGFAPEALPDDRDVVNARVHPDDLPEFLARYQQALATLGHFTYELRYLDARDQWRWVRGRGRVWPGDDGRPAFITGAVSDVHAEKSAQQSLLALTRRFERAVDASAEGLFERVLGEPGLYMTDRYLELIGFRREDAPTAPEALLERLHPDDHERFRQVVGAAMRAGRRWELDYRFRHGGGEYRWYRQRGRAERLPDGRKLLTGMLADVHEQTLQRHELEGTRAQLEALVAERTARLESALKLARERQIEAERANAAKSRFVAHMSHEIRTPLNGVLGMLELAQRVATLPEQQRYLETARRSGETLLQVINAVLDFSRVEAGHAELKPRPFDLVQALIATMRGMMPMVRERGVKLMFDWVGRDGPVIGDERALRQIATNLIGNAAKFTQRGQIGVTVNVMDAPDGLLDVTLAVEDTGPGIPPARRERIFDAFEQGDDSLAREHGGTGLGLAISRALALDMGGDITLDSPPSGGARFTLKLRLAPAPGNMPLAAPRRRGMAWLVSTSTAGGEWLARRLRRLGWQVRLLASLDQVLQAAEQQRPQLVLLSEFSLHTGLDLAPLRHALPGVPMHLLIRPDWHDPGLEAQARHLGIGRAVTPMAPAVLAQFDDMEATRAADAATAPRPAPTPDLPRWPAGAEVLLVEDNPVNQMIGQEFLRTLGLAVRTAGDGAQAVDACLDRPPTLVLMDLQMPGMDGLEATRRLRELQRAGRWPGAPIIALTAHAGASDRNACLAAGMDGVLTKPLALEVLRKALSQWLNSPRSSG</sequence>
<evidence type="ECO:0000256" key="2">
    <source>
        <dbReference type="ARBA" id="ARBA00012438"/>
    </source>
</evidence>
<keyword evidence="10" id="KW-1185">Reference proteome</keyword>
<dbReference type="Pfam" id="PF00512">
    <property type="entry name" value="HisKA"/>
    <property type="match status" value="1"/>
</dbReference>
<dbReference type="Pfam" id="PF08447">
    <property type="entry name" value="PAS_3"/>
    <property type="match status" value="2"/>
</dbReference>
<dbReference type="PANTHER" id="PTHR45339">
    <property type="entry name" value="HYBRID SIGNAL TRANSDUCTION HISTIDINE KINASE J"/>
    <property type="match status" value="1"/>
</dbReference>
<evidence type="ECO:0000259" key="8">
    <source>
        <dbReference type="PROSITE" id="PS50112"/>
    </source>
</evidence>
<dbReference type="CDD" id="cd00082">
    <property type="entry name" value="HisKA"/>
    <property type="match status" value="1"/>
</dbReference>
<dbReference type="InterPro" id="IPR036890">
    <property type="entry name" value="HATPase_C_sf"/>
</dbReference>
<dbReference type="EMBL" id="JABRWJ010000015">
    <property type="protein sequence ID" value="NRF71886.1"/>
    <property type="molecule type" value="Genomic_DNA"/>
</dbReference>
<evidence type="ECO:0000313" key="9">
    <source>
        <dbReference type="EMBL" id="NRF71886.1"/>
    </source>
</evidence>
<accession>A0ABX2ETC2</accession>
<keyword evidence="4" id="KW-0902">Two-component regulatory system</keyword>
<dbReference type="Proteomes" id="UP000737171">
    <property type="component" value="Unassembled WGS sequence"/>
</dbReference>
<evidence type="ECO:0000256" key="1">
    <source>
        <dbReference type="ARBA" id="ARBA00000085"/>
    </source>
</evidence>
<evidence type="ECO:0000256" key="5">
    <source>
        <dbReference type="PROSITE-ProRule" id="PRU00169"/>
    </source>
</evidence>
<dbReference type="SUPFAM" id="SSF55874">
    <property type="entry name" value="ATPase domain of HSP90 chaperone/DNA topoisomerase II/histidine kinase"/>
    <property type="match status" value="1"/>
</dbReference>
<dbReference type="InterPro" id="IPR003594">
    <property type="entry name" value="HATPase_dom"/>
</dbReference>
<reference evidence="9 10" key="1">
    <citation type="submission" date="2020-05" db="EMBL/GenBank/DDBJ databases">
        <title>Aquincola sp. isolate from soil.</title>
        <authorList>
            <person name="Han J."/>
            <person name="Kim D.-U."/>
        </authorList>
    </citation>
    <scope>NUCLEOTIDE SEQUENCE [LARGE SCALE GENOMIC DNA]</scope>
    <source>
        <strain evidence="9 10">S2</strain>
    </source>
</reference>
<dbReference type="InterPro" id="IPR001610">
    <property type="entry name" value="PAC"/>
</dbReference>
<comment type="caution">
    <text evidence="9">The sequence shown here is derived from an EMBL/GenBank/DDBJ whole genome shotgun (WGS) entry which is preliminary data.</text>
</comment>
<protein>
    <recommendedName>
        <fullName evidence="2">histidine kinase</fullName>
        <ecNumber evidence="2">2.7.13.3</ecNumber>
    </recommendedName>
</protein>
<evidence type="ECO:0000256" key="4">
    <source>
        <dbReference type="ARBA" id="ARBA00023012"/>
    </source>
</evidence>
<dbReference type="InterPro" id="IPR036097">
    <property type="entry name" value="HisK_dim/P_sf"/>
</dbReference>
<proteinExistence type="predicted"/>
<dbReference type="Gene3D" id="3.30.450.20">
    <property type="entry name" value="PAS domain"/>
    <property type="match status" value="2"/>
</dbReference>
<dbReference type="InterPro" id="IPR035965">
    <property type="entry name" value="PAS-like_dom_sf"/>
</dbReference>
<dbReference type="SUPFAM" id="SSF55785">
    <property type="entry name" value="PYP-like sensor domain (PAS domain)"/>
    <property type="match status" value="2"/>
</dbReference>
<dbReference type="SMART" id="SM00387">
    <property type="entry name" value="HATPase_c"/>
    <property type="match status" value="1"/>
</dbReference>
<dbReference type="InterPro" id="IPR003661">
    <property type="entry name" value="HisK_dim/P_dom"/>
</dbReference>
<keyword evidence="3 5" id="KW-0597">Phosphoprotein</keyword>
<dbReference type="NCBIfam" id="TIGR00229">
    <property type="entry name" value="sensory_box"/>
    <property type="match status" value="1"/>
</dbReference>
<dbReference type="SMART" id="SM00086">
    <property type="entry name" value="PAC"/>
    <property type="match status" value="2"/>
</dbReference>
<dbReference type="InterPro" id="IPR004358">
    <property type="entry name" value="Sig_transdc_His_kin-like_C"/>
</dbReference>
<comment type="catalytic activity">
    <reaction evidence="1">
        <text>ATP + protein L-histidine = ADP + protein N-phospho-L-histidine.</text>
        <dbReference type="EC" id="2.7.13.3"/>
    </reaction>
</comment>
<dbReference type="EC" id="2.7.13.3" evidence="2"/>
<evidence type="ECO:0000259" key="7">
    <source>
        <dbReference type="PROSITE" id="PS50110"/>
    </source>
</evidence>
<name>A0ABX2ETC2_9BURK</name>
<dbReference type="PANTHER" id="PTHR45339:SF1">
    <property type="entry name" value="HYBRID SIGNAL TRANSDUCTION HISTIDINE KINASE J"/>
    <property type="match status" value="1"/>
</dbReference>
<evidence type="ECO:0000313" key="10">
    <source>
        <dbReference type="Proteomes" id="UP000737171"/>
    </source>
</evidence>
<feature type="domain" description="PAS" evidence="8">
    <location>
        <begin position="162"/>
        <end position="209"/>
    </location>
</feature>
<feature type="modified residue" description="4-aspartylphosphate" evidence="5">
    <location>
        <position position="729"/>
    </location>
</feature>
<dbReference type="InterPro" id="IPR011006">
    <property type="entry name" value="CheY-like_superfamily"/>
</dbReference>
<dbReference type="SMART" id="SM00388">
    <property type="entry name" value="HisKA"/>
    <property type="match status" value="1"/>
</dbReference>
<dbReference type="Gene3D" id="3.40.50.2300">
    <property type="match status" value="1"/>
</dbReference>
<dbReference type="SMART" id="SM00091">
    <property type="entry name" value="PAS"/>
    <property type="match status" value="2"/>
</dbReference>
<dbReference type="CDD" id="cd17546">
    <property type="entry name" value="REC_hyHK_CKI1_RcsC-like"/>
    <property type="match status" value="1"/>
</dbReference>
<gene>
    <name evidence="9" type="ORF">HLB44_33355</name>
</gene>
<dbReference type="SMART" id="SM00448">
    <property type="entry name" value="REC"/>
    <property type="match status" value="1"/>
</dbReference>
<dbReference type="CDD" id="cd00130">
    <property type="entry name" value="PAS"/>
    <property type="match status" value="2"/>
</dbReference>
<dbReference type="SUPFAM" id="SSF47384">
    <property type="entry name" value="Homodimeric domain of signal transducing histidine kinase"/>
    <property type="match status" value="1"/>
</dbReference>
<feature type="domain" description="Response regulatory" evidence="7">
    <location>
        <begin position="680"/>
        <end position="799"/>
    </location>
</feature>
<dbReference type="PROSITE" id="PS50109">
    <property type="entry name" value="HIS_KIN"/>
    <property type="match status" value="1"/>
</dbReference>